<dbReference type="InParanoid" id="A0A068VR14"/>
<keyword evidence="2" id="KW-1133">Transmembrane helix</keyword>
<gene>
    <name evidence="4" type="ORF">GSCOC_T00008609001</name>
</gene>
<name>A0A068VR14_COFCA</name>
<keyword evidence="5" id="KW-1185">Reference proteome</keyword>
<feature type="chain" id="PRO_5001656166" evidence="3">
    <location>
        <begin position="22"/>
        <end position="139"/>
    </location>
</feature>
<evidence type="ECO:0000313" key="5">
    <source>
        <dbReference type="Proteomes" id="UP000295252"/>
    </source>
</evidence>
<organism evidence="4 5">
    <name type="scientific">Coffea canephora</name>
    <name type="common">Robusta coffee</name>
    <dbReference type="NCBI Taxonomy" id="49390"/>
    <lineage>
        <taxon>Eukaryota</taxon>
        <taxon>Viridiplantae</taxon>
        <taxon>Streptophyta</taxon>
        <taxon>Embryophyta</taxon>
        <taxon>Tracheophyta</taxon>
        <taxon>Spermatophyta</taxon>
        <taxon>Magnoliopsida</taxon>
        <taxon>eudicotyledons</taxon>
        <taxon>Gunneridae</taxon>
        <taxon>Pentapetalae</taxon>
        <taxon>asterids</taxon>
        <taxon>lamiids</taxon>
        <taxon>Gentianales</taxon>
        <taxon>Rubiaceae</taxon>
        <taxon>Ixoroideae</taxon>
        <taxon>Gardenieae complex</taxon>
        <taxon>Bertiereae - Coffeeae clade</taxon>
        <taxon>Coffeeae</taxon>
        <taxon>Coffea</taxon>
    </lineage>
</organism>
<dbReference type="EMBL" id="HG750375">
    <property type="protein sequence ID" value="CDP22158.1"/>
    <property type="molecule type" value="Genomic_DNA"/>
</dbReference>
<keyword evidence="2" id="KW-0812">Transmembrane</keyword>
<dbReference type="Proteomes" id="UP000295252">
    <property type="component" value="Unassembled WGS sequence"/>
</dbReference>
<evidence type="ECO:0000313" key="4">
    <source>
        <dbReference type="EMBL" id="CDP22158.1"/>
    </source>
</evidence>
<feature type="transmembrane region" description="Helical" evidence="2">
    <location>
        <begin position="59"/>
        <end position="80"/>
    </location>
</feature>
<feature type="region of interest" description="Disordered" evidence="1">
    <location>
        <begin position="31"/>
        <end position="50"/>
    </location>
</feature>
<proteinExistence type="predicted"/>
<evidence type="ECO:0000256" key="2">
    <source>
        <dbReference type="SAM" id="Phobius"/>
    </source>
</evidence>
<dbReference type="Gramene" id="CDP22158">
    <property type="protein sequence ID" value="CDP22158"/>
    <property type="gene ID" value="GSCOC_T00008609001"/>
</dbReference>
<evidence type="ECO:0000256" key="3">
    <source>
        <dbReference type="SAM" id="SignalP"/>
    </source>
</evidence>
<feature type="signal peptide" evidence="3">
    <location>
        <begin position="1"/>
        <end position="21"/>
    </location>
</feature>
<evidence type="ECO:0000256" key="1">
    <source>
        <dbReference type="SAM" id="MobiDB-lite"/>
    </source>
</evidence>
<dbReference type="AlphaFoldDB" id="A0A068VR14"/>
<reference evidence="5" key="1">
    <citation type="journal article" date="2014" name="Science">
        <title>The coffee genome provides insight into the convergent evolution of caffeine biosynthesis.</title>
        <authorList>
            <person name="Denoeud F."/>
            <person name="Carretero-Paulet L."/>
            <person name="Dereeper A."/>
            <person name="Droc G."/>
            <person name="Guyot R."/>
            <person name="Pietrella M."/>
            <person name="Zheng C."/>
            <person name="Alberti A."/>
            <person name="Anthony F."/>
            <person name="Aprea G."/>
            <person name="Aury J.M."/>
            <person name="Bento P."/>
            <person name="Bernard M."/>
            <person name="Bocs S."/>
            <person name="Campa C."/>
            <person name="Cenci A."/>
            <person name="Combes M.C."/>
            <person name="Crouzillat D."/>
            <person name="Da Silva C."/>
            <person name="Daddiego L."/>
            <person name="De Bellis F."/>
            <person name="Dussert S."/>
            <person name="Garsmeur O."/>
            <person name="Gayraud T."/>
            <person name="Guignon V."/>
            <person name="Jahn K."/>
            <person name="Jamilloux V."/>
            <person name="Joet T."/>
            <person name="Labadie K."/>
            <person name="Lan T."/>
            <person name="Leclercq J."/>
            <person name="Lepelley M."/>
            <person name="Leroy T."/>
            <person name="Li L.T."/>
            <person name="Librado P."/>
            <person name="Lopez L."/>
            <person name="Munoz A."/>
            <person name="Noel B."/>
            <person name="Pallavicini A."/>
            <person name="Perrotta G."/>
            <person name="Poncet V."/>
            <person name="Pot D."/>
            <person name="Priyono X."/>
            <person name="Rigoreau M."/>
            <person name="Rouard M."/>
            <person name="Rozas J."/>
            <person name="Tranchant-Dubreuil C."/>
            <person name="VanBuren R."/>
            <person name="Zhang Q."/>
            <person name="Andrade A.C."/>
            <person name="Argout X."/>
            <person name="Bertrand B."/>
            <person name="de Kochko A."/>
            <person name="Graziosi G."/>
            <person name="Henry R.J."/>
            <person name="Jayarama X."/>
            <person name="Ming R."/>
            <person name="Nagai C."/>
            <person name="Rounsley S."/>
            <person name="Sankoff D."/>
            <person name="Giuliano G."/>
            <person name="Albert V.A."/>
            <person name="Wincker P."/>
            <person name="Lashermes P."/>
        </authorList>
    </citation>
    <scope>NUCLEOTIDE SEQUENCE [LARGE SCALE GENOMIC DNA]</scope>
    <source>
        <strain evidence="5">cv. DH200-94</strain>
    </source>
</reference>
<keyword evidence="3" id="KW-0732">Signal</keyword>
<dbReference type="STRING" id="49390.A0A068VR14"/>
<sequence>MPESKFLVLLLIWVAFLVCFAGRSDYKNGANQDGHPSGLPRPYGGRGRGRGRGRGSYDVVGALVALVATALVVGVLRVVAGHRVQMQVPMLETQPGVVAKRVQCKLKVVMVDGRGAVVVVVAGDVLACRSHVFLFDHIL</sequence>
<protein>
    <submittedName>
        <fullName evidence="4">DH200=94 genomic scaffold, scaffold_11291</fullName>
    </submittedName>
</protein>
<keyword evidence="2" id="KW-0472">Membrane</keyword>
<accession>A0A068VR14</accession>